<keyword evidence="3" id="KW-1185">Reference proteome</keyword>
<dbReference type="Proteomes" id="UP000199400">
    <property type="component" value="Unassembled WGS sequence"/>
</dbReference>
<proteinExistence type="predicted"/>
<feature type="compositionally biased region" description="Polar residues" evidence="1">
    <location>
        <begin position="130"/>
        <end position="144"/>
    </location>
</feature>
<evidence type="ECO:0000313" key="2">
    <source>
        <dbReference type="EMBL" id="SFF37146.1"/>
    </source>
</evidence>
<protein>
    <submittedName>
        <fullName evidence="2">Uncharacterized protein</fullName>
    </submittedName>
</protein>
<organism evidence="2 3">
    <name type="scientific">Nannocystis exedens</name>
    <dbReference type="NCBI Taxonomy" id="54"/>
    <lineage>
        <taxon>Bacteria</taxon>
        <taxon>Pseudomonadati</taxon>
        <taxon>Myxococcota</taxon>
        <taxon>Polyangia</taxon>
        <taxon>Nannocystales</taxon>
        <taxon>Nannocystaceae</taxon>
        <taxon>Nannocystis</taxon>
    </lineage>
</organism>
<evidence type="ECO:0000313" key="3">
    <source>
        <dbReference type="Proteomes" id="UP000199400"/>
    </source>
</evidence>
<evidence type="ECO:0000256" key="1">
    <source>
        <dbReference type="SAM" id="MobiDB-lite"/>
    </source>
</evidence>
<gene>
    <name evidence="2" type="ORF">SAMN02745121_08435</name>
</gene>
<dbReference type="STRING" id="54.SAMN02745121_08435"/>
<accession>A0A1I2I8D4</accession>
<name>A0A1I2I8D4_9BACT</name>
<sequence length="144" mass="15523">MGTPIPDDEPLELIDRLLAGVVRLLCYAHGRPERASLERSWWILRSLKHGAEAALLGATMTPRSLSRAGRAMLVSHCDAERSSVYRCAAHLGLVPRVGRGPWIEPSGVPPLPSPGTSDVPQTDPVHVLPQTDSSRSSFGNLMGL</sequence>
<dbReference type="RefSeq" id="WP_170136350.1">
    <property type="nucleotide sequence ID" value="NZ_FOMX01000055.1"/>
</dbReference>
<dbReference type="AlphaFoldDB" id="A0A1I2I8D4"/>
<dbReference type="EMBL" id="FOMX01000055">
    <property type="protein sequence ID" value="SFF37146.1"/>
    <property type="molecule type" value="Genomic_DNA"/>
</dbReference>
<reference evidence="3" key="1">
    <citation type="submission" date="2016-10" db="EMBL/GenBank/DDBJ databases">
        <authorList>
            <person name="Varghese N."/>
            <person name="Submissions S."/>
        </authorList>
    </citation>
    <scope>NUCLEOTIDE SEQUENCE [LARGE SCALE GENOMIC DNA]</scope>
    <source>
        <strain evidence="3">ATCC 25963</strain>
    </source>
</reference>
<feature type="region of interest" description="Disordered" evidence="1">
    <location>
        <begin position="105"/>
        <end position="144"/>
    </location>
</feature>